<dbReference type="EMBL" id="RJKN01000003">
    <property type="protein sequence ID" value="ROP43928.1"/>
    <property type="molecule type" value="Genomic_DNA"/>
</dbReference>
<reference evidence="1 2" key="1">
    <citation type="journal article" date="2015" name="Stand. Genomic Sci.">
        <title>Genomic Encyclopedia of Bacterial and Archaeal Type Strains, Phase III: the genomes of soil and plant-associated and newly described type strains.</title>
        <authorList>
            <person name="Whitman W.B."/>
            <person name="Woyke T."/>
            <person name="Klenk H.P."/>
            <person name="Zhou Y."/>
            <person name="Lilburn T.G."/>
            <person name="Beck B.J."/>
            <person name="De Vos P."/>
            <person name="Vandamme P."/>
            <person name="Eisen J.A."/>
            <person name="Garrity G."/>
            <person name="Hugenholtz P."/>
            <person name="Kyrpides N.C."/>
        </authorList>
    </citation>
    <scope>NUCLEOTIDE SEQUENCE [LARGE SCALE GENOMIC DNA]</scope>
    <source>
        <strain evidence="1 2">CECT 7306</strain>
    </source>
</reference>
<dbReference type="Pfam" id="PF10094">
    <property type="entry name" value="DUF2332"/>
    <property type="match status" value="1"/>
</dbReference>
<evidence type="ECO:0000313" key="2">
    <source>
        <dbReference type="Proteomes" id="UP000276232"/>
    </source>
</evidence>
<sequence length="437" mass="43851">MSPSRPVGAAPPAAVVEHLRRQAATCRSLGAGFTAALCDAAADDVARGGPVADVLRTAPGEDLRDPGPSALGLRLVGALHRLVLVGAAPRLAACYPGDRGDPSRAGPDGDPAAAAALLPAVVAASAARLRADLGPAPQTNEVARGAALWGAVLRLVAEGAAAGTTDGAGGPVRVRLVDVGSSAGLLLRPDGVRMTADDGGATGPADAPVRLEGAWDVSPWSPALVAPAGRGGPAARVPAAATAAPGPAPDVRVVSREGADVAPLDPTDPEHARRLLSFVWPEQRDRAARLEGALAAARAQPVEVRRAGAAEVARGLRLVPGEVVVVQQSVVRQYVPAAERAAAEAALDALGATATPSAPLWRLALEPHRRRAGGTVRYLVEARAHGAPRPGAAGAAGSAGFAGSPGARLRLLGEAAPHGVPVRWWARTPPGWVAADP</sequence>
<proteinExistence type="predicted"/>
<dbReference type="OrthoDB" id="8899077at2"/>
<accession>A0A3N1HN31</accession>
<keyword evidence="2" id="KW-1185">Reference proteome</keyword>
<protein>
    <recommendedName>
        <fullName evidence="3">DUF2332 family protein</fullName>
    </recommendedName>
</protein>
<evidence type="ECO:0000313" key="1">
    <source>
        <dbReference type="EMBL" id="ROP43928.1"/>
    </source>
</evidence>
<gene>
    <name evidence="1" type="ORF">EDC03_1525</name>
</gene>
<organism evidence="1 2">
    <name type="scientific">Pseudokineococcus lusitanus</name>
    <dbReference type="NCBI Taxonomy" id="763993"/>
    <lineage>
        <taxon>Bacteria</taxon>
        <taxon>Bacillati</taxon>
        <taxon>Actinomycetota</taxon>
        <taxon>Actinomycetes</taxon>
        <taxon>Kineosporiales</taxon>
        <taxon>Kineosporiaceae</taxon>
        <taxon>Pseudokineococcus</taxon>
    </lineage>
</organism>
<dbReference type="RefSeq" id="WP_158674234.1">
    <property type="nucleotide sequence ID" value="NZ_RJKN01000003.1"/>
</dbReference>
<evidence type="ECO:0008006" key="3">
    <source>
        <dbReference type="Google" id="ProtNLM"/>
    </source>
</evidence>
<dbReference type="AlphaFoldDB" id="A0A3N1HN31"/>
<dbReference type="InParanoid" id="A0A3N1HN31"/>
<comment type="caution">
    <text evidence="1">The sequence shown here is derived from an EMBL/GenBank/DDBJ whole genome shotgun (WGS) entry which is preliminary data.</text>
</comment>
<name>A0A3N1HN31_9ACTN</name>
<dbReference type="InterPro" id="IPR011200">
    <property type="entry name" value="UCP012608"/>
</dbReference>
<dbReference type="Proteomes" id="UP000276232">
    <property type="component" value="Unassembled WGS sequence"/>
</dbReference>